<dbReference type="Proteomes" id="UP000235786">
    <property type="component" value="Unassembled WGS sequence"/>
</dbReference>
<reference evidence="2 3" key="1">
    <citation type="submission" date="2016-04" db="EMBL/GenBank/DDBJ databases">
        <title>A degradative enzymes factory behind the ericoid mycorrhizal symbiosis.</title>
        <authorList>
            <consortium name="DOE Joint Genome Institute"/>
            <person name="Martino E."/>
            <person name="Morin E."/>
            <person name="Grelet G."/>
            <person name="Kuo A."/>
            <person name="Kohler A."/>
            <person name="Daghino S."/>
            <person name="Barry K."/>
            <person name="Choi C."/>
            <person name="Cichocki N."/>
            <person name="Clum A."/>
            <person name="Copeland A."/>
            <person name="Hainaut M."/>
            <person name="Haridas S."/>
            <person name="Labutti K."/>
            <person name="Lindquist E."/>
            <person name="Lipzen A."/>
            <person name="Khouja H.-R."/>
            <person name="Murat C."/>
            <person name="Ohm R."/>
            <person name="Olson A."/>
            <person name="Spatafora J."/>
            <person name="Veneault-Fourrey C."/>
            <person name="Henrissat B."/>
            <person name="Grigoriev I."/>
            <person name="Martin F."/>
            <person name="Perotto S."/>
        </authorList>
    </citation>
    <scope>NUCLEOTIDE SEQUENCE [LARGE SCALE GENOMIC DNA]</scope>
    <source>
        <strain evidence="2 3">F</strain>
    </source>
</reference>
<protein>
    <submittedName>
        <fullName evidence="2">Uncharacterized protein</fullName>
    </submittedName>
</protein>
<dbReference type="AlphaFoldDB" id="A0A2J6S6S3"/>
<gene>
    <name evidence="2" type="ORF">L207DRAFT_577315</name>
</gene>
<proteinExistence type="predicted"/>
<evidence type="ECO:0000256" key="1">
    <source>
        <dbReference type="SAM" id="MobiDB-lite"/>
    </source>
</evidence>
<accession>A0A2J6S6S3</accession>
<evidence type="ECO:0000313" key="3">
    <source>
        <dbReference type="Proteomes" id="UP000235786"/>
    </source>
</evidence>
<feature type="compositionally biased region" description="Basic and acidic residues" evidence="1">
    <location>
        <begin position="77"/>
        <end position="112"/>
    </location>
</feature>
<sequence>MAPTDPHQGGDLFDMAQQGTTMPNDAGEMNIIPSKPRPGESASNGPTNPTDIPRSFQDQGSGEEVETGTGNTLPSEIDSKRLHHFGNEDVAKGSARYDKHVRQKESDQDKYATEGSNVDLQPSEEERLARSDRPDEEIERIIDSRERKET</sequence>
<dbReference type="EMBL" id="KZ613939">
    <property type="protein sequence ID" value="PMD46453.1"/>
    <property type="molecule type" value="Genomic_DNA"/>
</dbReference>
<feature type="compositionally biased region" description="Polar residues" evidence="1">
    <location>
        <begin position="41"/>
        <end position="60"/>
    </location>
</feature>
<name>A0A2J6S6S3_HYAVF</name>
<organism evidence="2 3">
    <name type="scientific">Hyaloscypha variabilis (strain UAMH 11265 / GT02V1 / F)</name>
    <name type="common">Meliniomyces variabilis</name>
    <dbReference type="NCBI Taxonomy" id="1149755"/>
    <lineage>
        <taxon>Eukaryota</taxon>
        <taxon>Fungi</taxon>
        <taxon>Dikarya</taxon>
        <taxon>Ascomycota</taxon>
        <taxon>Pezizomycotina</taxon>
        <taxon>Leotiomycetes</taxon>
        <taxon>Helotiales</taxon>
        <taxon>Hyaloscyphaceae</taxon>
        <taxon>Hyaloscypha</taxon>
        <taxon>Hyaloscypha variabilis</taxon>
    </lineage>
</organism>
<feature type="region of interest" description="Disordered" evidence="1">
    <location>
        <begin position="1"/>
        <end position="150"/>
    </location>
</feature>
<keyword evidence="3" id="KW-1185">Reference proteome</keyword>
<dbReference type="OrthoDB" id="5416172at2759"/>
<evidence type="ECO:0000313" key="2">
    <source>
        <dbReference type="EMBL" id="PMD46453.1"/>
    </source>
</evidence>
<feature type="compositionally biased region" description="Basic and acidic residues" evidence="1">
    <location>
        <begin position="124"/>
        <end position="150"/>
    </location>
</feature>